<protein>
    <recommendedName>
        <fullName evidence="3">PAS domain-containing protein</fullName>
    </recommendedName>
</protein>
<accession>A0A1I7B4M2</accession>
<evidence type="ECO:0008006" key="3">
    <source>
        <dbReference type="Google" id="ProtNLM"/>
    </source>
</evidence>
<dbReference type="Gene3D" id="1.20.1640.10">
    <property type="entry name" value="Multidrug efflux transporter AcrB transmembrane domain"/>
    <property type="match status" value="1"/>
</dbReference>
<gene>
    <name evidence="1" type="ORF">SAMN05192563_1004170</name>
</gene>
<dbReference type="AlphaFoldDB" id="A0A1I7B4M2"/>
<dbReference type="EMBL" id="FPBH01000004">
    <property type="protein sequence ID" value="SFT82092.1"/>
    <property type="molecule type" value="Genomic_DNA"/>
</dbReference>
<dbReference type="Proteomes" id="UP000198844">
    <property type="component" value="Unassembled WGS sequence"/>
</dbReference>
<reference evidence="1 2" key="1">
    <citation type="submission" date="2016-10" db="EMBL/GenBank/DDBJ databases">
        <authorList>
            <person name="de Groot N.N."/>
        </authorList>
    </citation>
    <scope>NUCLEOTIDE SEQUENCE [LARGE SCALE GENOMIC DNA]</scope>
    <source>
        <strain evidence="1 2">LMG 27731</strain>
    </source>
</reference>
<name>A0A1I7B4M2_9BURK</name>
<organism evidence="1 2">
    <name type="scientific">Paraburkholderia aspalathi</name>
    <dbReference type="NCBI Taxonomy" id="1324617"/>
    <lineage>
        <taxon>Bacteria</taxon>
        <taxon>Pseudomonadati</taxon>
        <taxon>Pseudomonadota</taxon>
        <taxon>Betaproteobacteria</taxon>
        <taxon>Burkholderiales</taxon>
        <taxon>Burkholderiaceae</taxon>
        <taxon>Paraburkholderia</taxon>
    </lineage>
</organism>
<dbReference type="SUPFAM" id="SSF55785">
    <property type="entry name" value="PYP-like sensor domain (PAS domain)"/>
    <property type="match status" value="1"/>
</dbReference>
<dbReference type="SUPFAM" id="SSF82866">
    <property type="entry name" value="Multidrug efflux transporter AcrB transmembrane domain"/>
    <property type="match status" value="1"/>
</dbReference>
<dbReference type="InterPro" id="IPR035965">
    <property type="entry name" value="PAS-like_dom_sf"/>
</dbReference>
<proteinExistence type="predicted"/>
<sequence length="128" mass="14131">MPAEYDSALLELTNAILATLDHESSRQATLDTDERCYRMLYAATPAMLHSIDSEGRLVSVSEVWLTALGYTIRNLQLRQVPMVEALADACMKHARAIVMTTVAMTAGMLPSALGFGADASFRQRWPLR</sequence>
<evidence type="ECO:0000313" key="1">
    <source>
        <dbReference type="EMBL" id="SFT82092.1"/>
    </source>
</evidence>
<evidence type="ECO:0000313" key="2">
    <source>
        <dbReference type="Proteomes" id="UP000198844"/>
    </source>
</evidence>